<dbReference type="InterPro" id="IPR044992">
    <property type="entry name" value="ChyE-like"/>
</dbReference>
<gene>
    <name evidence="1" type="ORF">ABK905_25865</name>
</gene>
<protein>
    <recommendedName>
        <fullName evidence="2">Glutamine amidotransferase domain-containing protein</fullName>
    </recommendedName>
</protein>
<evidence type="ECO:0008006" key="2">
    <source>
        <dbReference type="Google" id="ProtNLM"/>
    </source>
</evidence>
<dbReference type="GO" id="GO:0005829">
    <property type="term" value="C:cytosol"/>
    <property type="evidence" value="ECO:0007669"/>
    <property type="project" value="TreeGrafter"/>
</dbReference>
<dbReference type="PANTHER" id="PTHR42695:SF5">
    <property type="entry name" value="GLUTAMINE AMIDOTRANSFERASE YLR126C-RELATED"/>
    <property type="match status" value="1"/>
</dbReference>
<organism evidence="1">
    <name type="scientific">Acerihabitans sp. KWT182</name>
    <dbReference type="NCBI Taxonomy" id="3157919"/>
    <lineage>
        <taxon>Bacteria</taxon>
        <taxon>Pseudomonadati</taxon>
        <taxon>Pseudomonadota</taxon>
        <taxon>Gammaproteobacteria</taxon>
        <taxon>Enterobacterales</taxon>
        <taxon>Pectobacteriaceae</taxon>
        <taxon>Acerihabitans</taxon>
    </lineage>
</organism>
<sequence length="143" mass="15126">MAAAAGAEVYPGGSGKEIGWGPLHAGADASRLPALSALLEKQVNVLHWHGDTFNLPVGALHLAGSDKYANQAFAMGEYALGFQCHLEVTAAGLESWYVGHAAELAGAGVDVPRLREQSRRYAPLLAQAAGQFWQAWLEGVFAR</sequence>
<dbReference type="PANTHER" id="PTHR42695">
    <property type="entry name" value="GLUTAMINE AMIDOTRANSFERASE YLR126C-RELATED"/>
    <property type="match status" value="1"/>
</dbReference>
<name>A0AAU7Q9Y2_9GAMM</name>
<dbReference type="EMBL" id="CP157947">
    <property type="protein sequence ID" value="XBS69686.1"/>
    <property type="molecule type" value="Genomic_DNA"/>
</dbReference>
<dbReference type="Gene3D" id="3.40.50.880">
    <property type="match status" value="1"/>
</dbReference>
<dbReference type="AlphaFoldDB" id="A0AAU7Q9Y2"/>
<proteinExistence type="predicted"/>
<reference evidence="1" key="1">
    <citation type="submission" date="2024-06" db="EMBL/GenBank/DDBJ databases">
        <authorList>
            <person name="Coelho C."/>
            <person name="Bento M."/>
            <person name="Garcia E."/>
            <person name="Camelo A."/>
            <person name="Brandao I."/>
            <person name="Espirito Santo C."/>
            <person name="Trovao J."/>
            <person name="Verissimo A."/>
            <person name="Costa J."/>
            <person name="Tiago I."/>
        </authorList>
    </citation>
    <scope>NUCLEOTIDE SEQUENCE</scope>
    <source>
        <strain evidence="1">KWT182</strain>
    </source>
</reference>
<dbReference type="InterPro" id="IPR029062">
    <property type="entry name" value="Class_I_gatase-like"/>
</dbReference>
<evidence type="ECO:0000313" key="1">
    <source>
        <dbReference type="EMBL" id="XBS69686.1"/>
    </source>
</evidence>
<dbReference type="SUPFAM" id="SSF52317">
    <property type="entry name" value="Class I glutamine amidotransferase-like"/>
    <property type="match status" value="1"/>
</dbReference>
<accession>A0AAU7Q9Y2</accession>